<proteinExistence type="inferred from homology"/>
<gene>
    <name evidence="3" type="ORF">DGAL_LOCUS16314</name>
</gene>
<accession>A0A8J2WUX8</accession>
<dbReference type="EMBL" id="CAKKLH010000328">
    <property type="protein sequence ID" value="CAH0112579.1"/>
    <property type="molecule type" value="Genomic_DNA"/>
</dbReference>
<reference evidence="3" key="1">
    <citation type="submission" date="2021-11" db="EMBL/GenBank/DDBJ databases">
        <authorList>
            <person name="Schell T."/>
        </authorList>
    </citation>
    <scope>NUCLEOTIDE SEQUENCE</scope>
    <source>
        <strain evidence="3">M5</strain>
    </source>
</reference>
<dbReference type="InterPro" id="IPR023486">
    <property type="entry name" value="TFIIB_CS"/>
</dbReference>
<dbReference type="GO" id="GO:0017025">
    <property type="term" value="F:TBP-class protein binding"/>
    <property type="evidence" value="ECO:0007669"/>
    <property type="project" value="InterPro"/>
</dbReference>
<dbReference type="PROSITE" id="PS00782">
    <property type="entry name" value="TFIIB"/>
    <property type="match status" value="1"/>
</dbReference>
<dbReference type="AlphaFoldDB" id="A0A8J2WUX8"/>
<dbReference type="Gene3D" id="1.10.472.10">
    <property type="entry name" value="Cyclin-like"/>
    <property type="match status" value="1"/>
</dbReference>
<dbReference type="Pfam" id="PF00382">
    <property type="entry name" value="TFIIB"/>
    <property type="match status" value="1"/>
</dbReference>
<evidence type="ECO:0000256" key="1">
    <source>
        <dbReference type="ARBA" id="ARBA00010857"/>
    </source>
</evidence>
<evidence type="ECO:0000259" key="2">
    <source>
        <dbReference type="Pfam" id="PF00382"/>
    </source>
</evidence>
<sequence>MAASQIGRKAVELDIVSGRSSISVAATAIYMASHASDKKLTKKKLGVVGPPTQPPSHLRDAIRELREYASDAVANQRTRDV</sequence>
<dbReference type="InterPro" id="IPR036915">
    <property type="entry name" value="Cyclin-like_sf"/>
</dbReference>
<comment type="similarity">
    <text evidence="1">Belongs to the TFIIB family.</text>
</comment>
<evidence type="ECO:0000313" key="3">
    <source>
        <dbReference type="EMBL" id="CAH0112579.1"/>
    </source>
</evidence>
<organism evidence="3 4">
    <name type="scientific">Daphnia galeata</name>
    <dbReference type="NCBI Taxonomy" id="27404"/>
    <lineage>
        <taxon>Eukaryota</taxon>
        <taxon>Metazoa</taxon>
        <taxon>Ecdysozoa</taxon>
        <taxon>Arthropoda</taxon>
        <taxon>Crustacea</taxon>
        <taxon>Branchiopoda</taxon>
        <taxon>Diplostraca</taxon>
        <taxon>Cladocera</taxon>
        <taxon>Anomopoda</taxon>
        <taxon>Daphniidae</taxon>
        <taxon>Daphnia</taxon>
    </lineage>
</organism>
<dbReference type="InterPro" id="IPR013150">
    <property type="entry name" value="TFIIB_cyclin"/>
</dbReference>
<comment type="caution">
    <text evidence="3">The sequence shown here is derived from an EMBL/GenBank/DDBJ whole genome shotgun (WGS) entry which is preliminary data.</text>
</comment>
<feature type="domain" description="Transcription factor TFIIB cyclin-like" evidence="2">
    <location>
        <begin position="2"/>
        <end position="44"/>
    </location>
</feature>
<name>A0A8J2WUX8_9CRUS</name>
<protein>
    <recommendedName>
        <fullName evidence="2">Transcription factor TFIIB cyclin-like domain-containing protein</fullName>
    </recommendedName>
</protein>
<dbReference type="Proteomes" id="UP000789390">
    <property type="component" value="Unassembled WGS sequence"/>
</dbReference>
<dbReference type="SUPFAM" id="SSF47954">
    <property type="entry name" value="Cyclin-like"/>
    <property type="match status" value="1"/>
</dbReference>
<keyword evidence="4" id="KW-1185">Reference proteome</keyword>
<evidence type="ECO:0000313" key="4">
    <source>
        <dbReference type="Proteomes" id="UP000789390"/>
    </source>
</evidence>
<dbReference type="OrthoDB" id="25790at2759"/>